<dbReference type="Pfam" id="PF07202">
    <property type="entry name" value="Tcp10_C"/>
    <property type="match status" value="1"/>
</dbReference>
<proteinExistence type="inferred from homology"/>
<protein>
    <recommendedName>
        <fullName evidence="4">Centromere protein J C-terminal domain-containing protein</fullName>
    </recommendedName>
</protein>
<evidence type="ECO:0000259" key="4">
    <source>
        <dbReference type="Pfam" id="PF07202"/>
    </source>
</evidence>
<dbReference type="Gene3D" id="2.60.450.20">
    <property type="match status" value="1"/>
</dbReference>
<dbReference type="PANTHER" id="PTHR10331">
    <property type="entry name" value="T COMPLEX PROTEIN 10"/>
    <property type="match status" value="1"/>
</dbReference>
<accession>A0ABD2Q836</accession>
<gene>
    <name evidence="5" type="ORF">Ciccas_005639</name>
</gene>
<evidence type="ECO:0000256" key="2">
    <source>
        <dbReference type="SAM" id="Coils"/>
    </source>
</evidence>
<keyword evidence="2" id="KW-0175">Coiled coil</keyword>
<comment type="similarity">
    <text evidence="1">Belongs to the TCP10 family.</text>
</comment>
<dbReference type="InterPro" id="IPR026581">
    <property type="entry name" value="TCP10L/CENPJ"/>
</dbReference>
<organism evidence="5 6">
    <name type="scientific">Cichlidogyrus casuarinus</name>
    <dbReference type="NCBI Taxonomy" id="1844966"/>
    <lineage>
        <taxon>Eukaryota</taxon>
        <taxon>Metazoa</taxon>
        <taxon>Spiralia</taxon>
        <taxon>Lophotrochozoa</taxon>
        <taxon>Platyhelminthes</taxon>
        <taxon>Monogenea</taxon>
        <taxon>Monopisthocotylea</taxon>
        <taxon>Dactylogyridea</taxon>
        <taxon>Ancyrocephalidae</taxon>
        <taxon>Cichlidogyrus</taxon>
    </lineage>
</organism>
<comment type="caution">
    <text evidence="5">The sequence shown here is derived from an EMBL/GenBank/DDBJ whole genome shotgun (WGS) entry which is preliminary data.</text>
</comment>
<dbReference type="InterPro" id="IPR009852">
    <property type="entry name" value="CENPJ_C_dom"/>
</dbReference>
<dbReference type="EMBL" id="JBJKFK010000679">
    <property type="protein sequence ID" value="KAL3315729.1"/>
    <property type="molecule type" value="Genomic_DNA"/>
</dbReference>
<feature type="region of interest" description="Disordered" evidence="3">
    <location>
        <begin position="1"/>
        <end position="30"/>
    </location>
</feature>
<sequence length="661" mass="75032">MDGITLKNLEPRDPNPDGCLESAPSENNEDSHALKEFEYLEQVASLDGFICQNNSTTKEKPIIICEQPPLEFCTRVPTPDCVEYTNNNAFEGETTSFLQAPEVKSRKVARFRPKIEVDHSQPFFAPTSTAQMQIGYAPSLPKHNIDTRDSFVQASEILELPNPSNDINNDSLPMVLPPHTQSNGPALVLTENLKSWIDKLEVEIKNCQERSEKLKKSRAKLDQDLAEFESQKRRFNEEIRLARSTFETYKDSELAKLKKDRRVLDEYSQSIKNYPTKVEREQIEALRMELTCAKQEFELKESRLNNQLTNARFRVSGLEKERQELQDRVVNLEAELLRGKSLTNTGSGDIRIDRGPSIDSVNQGISERFSRSHSTNRLCDHLESGKRTSSVQFRPSSSKIAAHVQCHVEDIPPIVPKFPSTSRLNLTSQKDSLFQVKPPQIRTQSLENLYKWPEFKAFPRDEIVNTIRNPDGSQETHYRNGLLVINFTNGSVKELYPDRKTAIVSLFNGDLKRTLADGRIVYHYAADGSIQTTYPDGVDELRHPDGKVELISANSETGKTKPSKELPLVIPPTMNSVSAGPDGEKFLEFRKPNGEVELHCPSFKRRIYPDGNVKTVYANGTHETRYVNGRIRIRDSHGNLIVDTYQDTPKQEGNSIPNMQF</sequence>
<evidence type="ECO:0000313" key="6">
    <source>
        <dbReference type="Proteomes" id="UP001626550"/>
    </source>
</evidence>
<evidence type="ECO:0000256" key="1">
    <source>
        <dbReference type="ARBA" id="ARBA00005627"/>
    </source>
</evidence>
<feature type="domain" description="Centromere protein J C-terminal" evidence="4">
    <location>
        <begin position="604"/>
        <end position="633"/>
    </location>
</feature>
<evidence type="ECO:0000313" key="5">
    <source>
        <dbReference type="EMBL" id="KAL3315729.1"/>
    </source>
</evidence>
<dbReference type="Proteomes" id="UP001626550">
    <property type="component" value="Unassembled WGS sequence"/>
</dbReference>
<feature type="coiled-coil region" evidence="2">
    <location>
        <begin position="276"/>
        <end position="342"/>
    </location>
</feature>
<reference evidence="5 6" key="1">
    <citation type="submission" date="2024-11" db="EMBL/GenBank/DDBJ databases">
        <title>Adaptive evolution of stress response genes in parasites aligns with host niche diversity.</title>
        <authorList>
            <person name="Hahn C."/>
            <person name="Resl P."/>
        </authorList>
    </citation>
    <scope>NUCLEOTIDE SEQUENCE [LARGE SCALE GENOMIC DNA]</scope>
    <source>
        <strain evidence="5">EGGRZ-B1_66</strain>
        <tissue evidence="5">Body</tissue>
    </source>
</reference>
<evidence type="ECO:0000256" key="3">
    <source>
        <dbReference type="SAM" id="MobiDB-lite"/>
    </source>
</evidence>
<name>A0ABD2Q836_9PLAT</name>
<keyword evidence="6" id="KW-1185">Reference proteome</keyword>
<feature type="coiled-coil region" evidence="2">
    <location>
        <begin position="197"/>
        <end position="245"/>
    </location>
</feature>
<dbReference type="AlphaFoldDB" id="A0ABD2Q836"/>
<dbReference type="PANTHER" id="PTHR10331:SF6">
    <property type="entry name" value="SPINDLE ASSEMBLY ABNORMAL 4"/>
    <property type="match status" value="1"/>
</dbReference>
<dbReference type="InterPro" id="IPR047002">
    <property type="entry name" value="Tcp10_C_sf"/>
</dbReference>